<dbReference type="InterPro" id="IPR050428">
    <property type="entry name" value="TCS_sensor_his_kinase"/>
</dbReference>
<name>A0A562LIC6_9GAMM</name>
<protein>
    <recommendedName>
        <fullName evidence="3">histidine kinase</fullName>
        <ecNumber evidence="3">2.7.13.3</ecNumber>
    </recommendedName>
</protein>
<evidence type="ECO:0000313" key="15">
    <source>
        <dbReference type="EMBL" id="TWI07357.1"/>
    </source>
</evidence>
<dbReference type="PANTHER" id="PTHR45436:SF10">
    <property type="entry name" value="HISTIDINE KINASE"/>
    <property type="match status" value="1"/>
</dbReference>
<dbReference type="PANTHER" id="PTHR45436">
    <property type="entry name" value="SENSOR HISTIDINE KINASE YKOH"/>
    <property type="match status" value="1"/>
</dbReference>
<dbReference type="Pfam" id="PF00672">
    <property type="entry name" value="HAMP"/>
    <property type="match status" value="1"/>
</dbReference>
<evidence type="ECO:0000259" key="14">
    <source>
        <dbReference type="PROSITE" id="PS50885"/>
    </source>
</evidence>
<comment type="subcellular location">
    <subcellularLocation>
        <location evidence="2">Cell membrane</location>
        <topology evidence="2">Multi-pass membrane protein</topology>
    </subcellularLocation>
</comment>
<dbReference type="InterPro" id="IPR029151">
    <property type="entry name" value="Sensor-like_sf"/>
</dbReference>
<comment type="catalytic activity">
    <reaction evidence="1">
        <text>ATP + protein L-histidine = ADP + protein N-phospho-L-histidine.</text>
        <dbReference type="EC" id="2.7.13.3"/>
    </reaction>
</comment>
<keyword evidence="9 12" id="KW-1133">Transmembrane helix</keyword>
<dbReference type="CDD" id="cd06225">
    <property type="entry name" value="HAMP"/>
    <property type="match status" value="1"/>
</dbReference>
<evidence type="ECO:0000256" key="11">
    <source>
        <dbReference type="ARBA" id="ARBA00023136"/>
    </source>
</evidence>
<dbReference type="RefSeq" id="WP_144816544.1">
    <property type="nucleotide sequence ID" value="NZ_VLKP01000012.1"/>
</dbReference>
<dbReference type="AlphaFoldDB" id="A0A562LIC6"/>
<dbReference type="Gene3D" id="3.30.450.20">
    <property type="entry name" value="PAS domain"/>
    <property type="match status" value="1"/>
</dbReference>
<evidence type="ECO:0000256" key="2">
    <source>
        <dbReference type="ARBA" id="ARBA00004651"/>
    </source>
</evidence>
<comment type="caution">
    <text evidence="15">The sequence shown here is derived from an EMBL/GenBank/DDBJ whole genome shotgun (WGS) entry which is preliminary data.</text>
</comment>
<evidence type="ECO:0000256" key="4">
    <source>
        <dbReference type="ARBA" id="ARBA00022475"/>
    </source>
</evidence>
<dbReference type="GO" id="GO:0005886">
    <property type="term" value="C:plasma membrane"/>
    <property type="evidence" value="ECO:0007669"/>
    <property type="project" value="UniProtKB-SubCell"/>
</dbReference>
<dbReference type="SUPFAM" id="SSF103190">
    <property type="entry name" value="Sensory domain-like"/>
    <property type="match status" value="1"/>
</dbReference>
<dbReference type="InterPro" id="IPR003661">
    <property type="entry name" value="HisK_dim/P_dom"/>
</dbReference>
<evidence type="ECO:0000256" key="12">
    <source>
        <dbReference type="SAM" id="Phobius"/>
    </source>
</evidence>
<dbReference type="Pfam" id="PF00512">
    <property type="entry name" value="HisKA"/>
    <property type="match status" value="1"/>
</dbReference>
<dbReference type="SMART" id="SM00304">
    <property type="entry name" value="HAMP"/>
    <property type="match status" value="1"/>
</dbReference>
<dbReference type="PRINTS" id="PR00344">
    <property type="entry name" value="BCTRLSENSOR"/>
</dbReference>
<evidence type="ECO:0000256" key="10">
    <source>
        <dbReference type="ARBA" id="ARBA00023012"/>
    </source>
</evidence>
<dbReference type="PROSITE" id="PS50109">
    <property type="entry name" value="HIS_KIN"/>
    <property type="match status" value="1"/>
</dbReference>
<keyword evidence="11 12" id="KW-0472">Membrane</keyword>
<dbReference type="InterPro" id="IPR036097">
    <property type="entry name" value="HisK_dim/P_sf"/>
</dbReference>
<dbReference type="EC" id="2.7.13.3" evidence="3"/>
<evidence type="ECO:0000256" key="5">
    <source>
        <dbReference type="ARBA" id="ARBA00022553"/>
    </source>
</evidence>
<dbReference type="Gene3D" id="6.10.340.10">
    <property type="match status" value="1"/>
</dbReference>
<evidence type="ECO:0000256" key="6">
    <source>
        <dbReference type="ARBA" id="ARBA00022679"/>
    </source>
</evidence>
<keyword evidence="8 15" id="KW-0418">Kinase</keyword>
<dbReference type="GO" id="GO:0000155">
    <property type="term" value="F:phosphorelay sensor kinase activity"/>
    <property type="evidence" value="ECO:0007669"/>
    <property type="project" value="InterPro"/>
</dbReference>
<keyword evidence="5" id="KW-0597">Phosphoprotein</keyword>
<dbReference type="SUPFAM" id="SSF55874">
    <property type="entry name" value="ATPase domain of HSP90 chaperone/DNA topoisomerase II/histidine kinase"/>
    <property type="match status" value="1"/>
</dbReference>
<evidence type="ECO:0000256" key="3">
    <source>
        <dbReference type="ARBA" id="ARBA00012438"/>
    </source>
</evidence>
<dbReference type="InterPro" id="IPR003660">
    <property type="entry name" value="HAMP_dom"/>
</dbReference>
<organism evidence="15 16">
    <name type="scientific">Aerolutibacter ruishenii</name>
    <dbReference type="NCBI Taxonomy" id="686800"/>
    <lineage>
        <taxon>Bacteria</taxon>
        <taxon>Pseudomonadati</taxon>
        <taxon>Pseudomonadota</taxon>
        <taxon>Gammaproteobacteria</taxon>
        <taxon>Lysobacterales</taxon>
        <taxon>Lysobacteraceae</taxon>
        <taxon>Aerolutibacter</taxon>
    </lineage>
</organism>
<dbReference type="NCBIfam" id="NF008312">
    <property type="entry name" value="PRK11100.1"/>
    <property type="match status" value="1"/>
</dbReference>
<dbReference type="SMART" id="SM00387">
    <property type="entry name" value="HATPase_c"/>
    <property type="match status" value="1"/>
</dbReference>
<dbReference type="InterPro" id="IPR004358">
    <property type="entry name" value="Sig_transdc_His_kin-like_C"/>
</dbReference>
<dbReference type="CDD" id="cd00082">
    <property type="entry name" value="HisKA"/>
    <property type="match status" value="1"/>
</dbReference>
<evidence type="ECO:0000256" key="8">
    <source>
        <dbReference type="ARBA" id="ARBA00022777"/>
    </source>
</evidence>
<keyword evidence="4" id="KW-1003">Cell membrane</keyword>
<evidence type="ECO:0000256" key="1">
    <source>
        <dbReference type="ARBA" id="ARBA00000085"/>
    </source>
</evidence>
<evidence type="ECO:0000256" key="9">
    <source>
        <dbReference type="ARBA" id="ARBA00022989"/>
    </source>
</evidence>
<dbReference type="PROSITE" id="PS50885">
    <property type="entry name" value="HAMP"/>
    <property type="match status" value="1"/>
</dbReference>
<dbReference type="CDD" id="cd18773">
    <property type="entry name" value="PDC1_HK_sensor"/>
    <property type="match status" value="1"/>
</dbReference>
<dbReference type="InterPro" id="IPR005467">
    <property type="entry name" value="His_kinase_dom"/>
</dbReference>
<keyword evidence="7 12" id="KW-0812">Transmembrane</keyword>
<dbReference type="InterPro" id="IPR003594">
    <property type="entry name" value="HATPase_dom"/>
</dbReference>
<proteinExistence type="predicted"/>
<dbReference type="InterPro" id="IPR036890">
    <property type="entry name" value="HATPase_C_sf"/>
</dbReference>
<dbReference type="Gene3D" id="3.30.565.10">
    <property type="entry name" value="Histidine kinase-like ATPase, C-terminal domain"/>
    <property type="match status" value="1"/>
</dbReference>
<keyword evidence="10" id="KW-0902">Two-component regulatory system</keyword>
<dbReference type="SMART" id="SM00388">
    <property type="entry name" value="HisKA"/>
    <property type="match status" value="1"/>
</dbReference>
<feature type="domain" description="Histidine kinase" evidence="13">
    <location>
        <begin position="267"/>
        <end position="482"/>
    </location>
</feature>
<dbReference type="Proteomes" id="UP000316471">
    <property type="component" value="Unassembled WGS sequence"/>
</dbReference>
<reference evidence="15 16" key="1">
    <citation type="journal article" date="2015" name="Stand. Genomic Sci.">
        <title>Genomic Encyclopedia of Bacterial and Archaeal Type Strains, Phase III: the genomes of soil and plant-associated and newly described type strains.</title>
        <authorList>
            <person name="Whitman W.B."/>
            <person name="Woyke T."/>
            <person name="Klenk H.P."/>
            <person name="Zhou Y."/>
            <person name="Lilburn T.G."/>
            <person name="Beck B.J."/>
            <person name="De Vos P."/>
            <person name="Vandamme P."/>
            <person name="Eisen J.A."/>
            <person name="Garrity G."/>
            <person name="Hugenholtz P."/>
            <person name="Kyrpides N.C."/>
        </authorList>
    </citation>
    <scope>NUCLEOTIDE SEQUENCE [LARGE SCALE GENOMIC DNA]</scope>
    <source>
        <strain evidence="15 16">CGMCC 1.10136</strain>
    </source>
</reference>
<dbReference type="SUPFAM" id="SSF47384">
    <property type="entry name" value="Homodimeric domain of signal transducing histidine kinase"/>
    <property type="match status" value="1"/>
</dbReference>
<evidence type="ECO:0000256" key="7">
    <source>
        <dbReference type="ARBA" id="ARBA00022692"/>
    </source>
</evidence>
<evidence type="ECO:0000313" key="16">
    <source>
        <dbReference type="Proteomes" id="UP000316471"/>
    </source>
</evidence>
<keyword evidence="6" id="KW-0808">Transferase</keyword>
<evidence type="ECO:0000259" key="13">
    <source>
        <dbReference type="PROSITE" id="PS50109"/>
    </source>
</evidence>
<dbReference type="Gene3D" id="1.10.287.130">
    <property type="match status" value="1"/>
</dbReference>
<dbReference type="OrthoDB" id="9806130at2"/>
<dbReference type="Pfam" id="PF02518">
    <property type="entry name" value="HATPase_c"/>
    <property type="match status" value="1"/>
</dbReference>
<accession>A0A562LIC6</accession>
<keyword evidence="16" id="KW-1185">Reference proteome</keyword>
<sequence length="486" mass="52514">MKIGLRIFLGYFLVVAMAALLLGRVFVAEVKPGVRQAMEDTLVDTANVLAELATDDLLAGHINDGRFALRMRGLAGRDFGAEIWGFQKRASQYRVYVTDARGIVVFDTDARDGRGGALGRDYSRWNDVHLTLRGRYGARSTLSDPDDPDSSVMHVAAPIHDAQGRIAGVLTVAKPNRTIAPFIERSQSKVLRWGLALMGVALLVGVLAAGWLSRQLGRLRRYAQGVTAGDRAPLPDVPGEFGELGQALETMRERLEGKQYVEQYVHTLAHELKGPLAAIRGSAELLESPMADADRTRFVGNIRAQGERMAQMIDKLLALAAVEHRQQLERPEPVNLADVAREALAQCGASGAKGEGRLRLSLPEGDVVVSGDAFLLRQALINLVENALDFSPATGEVEVRLLLAGTRARFEVLDRGPGVPDYARDRVFERFYSLPRPGGGSRSSGLGLCFVAEVADLHGGRAALDNRDGGGATATLELPLARDGRA</sequence>
<feature type="domain" description="HAMP" evidence="14">
    <location>
        <begin position="210"/>
        <end position="260"/>
    </location>
</feature>
<feature type="transmembrane region" description="Helical" evidence="12">
    <location>
        <begin position="190"/>
        <end position="212"/>
    </location>
</feature>
<gene>
    <name evidence="15" type="ORF">IP93_02711</name>
</gene>
<dbReference type="EMBL" id="VLKP01000012">
    <property type="protein sequence ID" value="TWI07357.1"/>
    <property type="molecule type" value="Genomic_DNA"/>
</dbReference>